<gene>
    <name evidence="14" type="ORF">ABOD76_05165</name>
</gene>
<dbReference type="PANTHER" id="PTHR11537">
    <property type="entry name" value="VOLTAGE-GATED POTASSIUM CHANNEL"/>
    <property type="match status" value="1"/>
</dbReference>
<name>A0AAU7U6T4_9DEIO</name>
<evidence type="ECO:0000256" key="9">
    <source>
        <dbReference type="ARBA" id="ARBA00023136"/>
    </source>
</evidence>
<evidence type="ECO:0000256" key="2">
    <source>
        <dbReference type="ARBA" id="ARBA00022448"/>
    </source>
</evidence>
<evidence type="ECO:0000256" key="5">
    <source>
        <dbReference type="ARBA" id="ARBA00022826"/>
    </source>
</evidence>
<dbReference type="PANTHER" id="PTHR11537:SF254">
    <property type="entry name" value="POTASSIUM VOLTAGE-GATED CHANNEL PROTEIN SHAB"/>
    <property type="match status" value="1"/>
</dbReference>
<dbReference type="GO" id="GO:0005249">
    <property type="term" value="F:voltage-gated potassium channel activity"/>
    <property type="evidence" value="ECO:0007669"/>
    <property type="project" value="InterPro"/>
</dbReference>
<evidence type="ECO:0000259" key="13">
    <source>
        <dbReference type="Pfam" id="PF00520"/>
    </source>
</evidence>
<feature type="transmembrane region" description="Helical" evidence="12">
    <location>
        <begin position="225"/>
        <end position="249"/>
    </location>
</feature>
<keyword evidence="8" id="KW-0406">Ion transport</keyword>
<organism evidence="14">
    <name type="scientific">Deinococcus sonorensis KR-87</name>
    <dbReference type="NCBI Taxonomy" id="694439"/>
    <lineage>
        <taxon>Bacteria</taxon>
        <taxon>Thermotogati</taxon>
        <taxon>Deinococcota</taxon>
        <taxon>Deinococci</taxon>
        <taxon>Deinococcales</taxon>
        <taxon>Deinococcaceae</taxon>
        <taxon>Deinococcus</taxon>
    </lineage>
</organism>
<evidence type="ECO:0000256" key="11">
    <source>
        <dbReference type="SAM" id="MobiDB-lite"/>
    </source>
</evidence>
<keyword evidence="7 12" id="KW-1133">Transmembrane helix</keyword>
<dbReference type="KEGG" id="dsc:ABOD76_05165"/>
<protein>
    <submittedName>
        <fullName evidence="14">Ion transporter</fullName>
    </submittedName>
</protein>
<feature type="region of interest" description="Disordered" evidence="11">
    <location>
        <begin position="274"/>
        <end position="298"/>
    </location>
</feature>
<evidence type="ECO:0000256" key="8">
    <source>
        <dbReference type="ARBA" id="ARBA00023065"/>
    </source>
</evidence>
<evidence type="ECO:0000256" key="3">
    <source>
        <dbReference type="ARBA" id="ARBA00022538"/>
    </source>
</evidence>
<proteinExistence type="predicted"/>
<dbReference type="AlphaFoldDB" id="A0AAU7U6T4"/>
<keyword evidence="10" id="KW-0407">Ion channel</keyword>
<feature type="transmembrane region" description="Helical" evidence="12">
    <location>
        <begin position="34"/>
        <end position="55"/>
    </location>
</feature>
<reference evidence="14" key="1">
    <citation type="submission" date="2024-06" db="EMBL/GenBank/DDBJ databases">
        <title>Draft Genome Sequence of Deinococcus sonorensis Type Strain KR-87, a Biofilm Producing Representative of the Genus Deinococcus.</title>
        <authorList>
            <person name="Boren L.S."/>
            <person name="Grosso R.A."/>
            <person name="Hugenberg-Cox A.N."/>
            <person name="Hill J.T.E."/>
            <person name="Albert C.M."/>
            <person name="Tuohy J.M."/>
        </authorList>
    </citation>
    <scope>NUCLEOTIDE SEQUENCE</scope>
    <source>
        <strain evidence="14">KR-87</strain>
        <plasmid evidence="14">pDson03</plasmid>
    </source>
</reference>
<feature type="domain" description="Ion transport" evidence="13">
    <location>
        <begin position="34"/>
        <end position="252"/>
    </location>
</feature>
<dbReference type="EMBL" id="CP158298">
    <property type="protein sequence ID" value="XBV84080.1"/>
    <property type="molecule type" value="Genomic_DNA"/>
</dbReference>
<dbReference type="SUPFAM" id="SSF81324">
    <property type="entry name" value="Voltage-gated potassium channels"/>
    <property type="match status" value="1"/>
</dbReference>
<keyword evidence="5" id="KW-0631">Potassium channel</keyword>
<dbReference type="PRINTS" id="PR00169">
    <property type="entry name" value="KCHANNEL"/>
</dbReference>
<evidence type="ECO:0000256" key="6">
    <source>
        <dbReference type="ARBA" id="ARBA00022958"/>
    </source>
</evidence>
<dbReference type="InterPro" id="IPR005821">
    <property type="entry name" value="Ion_trans_dom"/>
</dbReference>
<keyword evidence="3" id="KW-0633">Potassium transport</keyword>
<feature type="transmembrane region" description="Helical" evidence="12">
    <location>
        <begin position="102"/>
        <end position="131"/>
    </location>
</feature>
<evidence type="ECO:0000256" key="12">
    <source>
        <dbReference type="SAM" id="Phobius"/>
    </source>
</evidence>
<comment type="subcellular location">
    <subcellularLocation>
        <location evidence="1">Membrane</location>
        <topology evidence="1">Multi-pass membrane protein</topology>
    </subcellularLocation>
</comment>
<dbReference type="Pfam" id="PF00520">
    <property type="entry name" value="Ion_trans"/>
    <property type="match status" value="1"/>
</dbReference>
<geneLocation type="plasmid" evidence="14">
    <name>pDson03</name>
</geneLocation>
<dbReference type="GO" id="GO:0001508">
    <property type="term" value="P:action potential"/>
    <property type="evidence" value="ECO:0007669"/>
    <property type="project" value="TreeGrafter"/>
</dbReference>
<evidence type="ECO:0000313" key="14">
    <source>
        <dbReference type="EMBL" id="XBV84080.1"/>
    </source>
</evidence>
<keyword evidence="14" id="KW-0614">Plasmid</keyword>
<feature type="transmembrane region" description="Helical" evidence="12">
    <location>
        <begin position="62"/>
        <end position="82"/>
    </location>
</feature>
<keyword evidence="9 12" id="KW-0472">Membrane</keyword>
<evidence type="ECO:0000256" key="10">
    <source>
        <dbReference type="ARBA" id="ARBA00023303"/>
    </source>
</evidence>
<dbReference type="Gene3D" id="1.10.287.70">
    <property type="match status" value="1"/>
</dbReference>
<keyword evidence="2" id="KW-0813">Transport</keyword>
<dbReference type="GO" id="GO:0008076">
    <property type="term" value="C:voltage-gated potassium channel complex"/>
    <property type="evidence" value="ECO:0007669"/>
    <property type="project" value="InterPro"/>
</dbReference>
<feature type="transmembrane region" description="Helical" evidence="12">
    <location>
        <begin position="166"/>
        <end position="185"/>
    </location>
</feature>
<dbReference type="InterPro" id="IPR028325">
    <property type="entry name" value="VG_K_chnl"/>
</dbReference>
<dbReference type="RefSeq" id="WP_350242091.1">
    <property type="nucleotide sequence ID" value="NZ_CP158298.1"/>
</dbReference>
<feature type="compositionally biased region" description="Polar residues" evidence="11">
    <location>
        <begin position="289"/>
        <end position="298"/>
    </location>
</feature>
<evidence type="ECO:0000256" key="7">
    <source>
        <dbReference type="ARBA" id="ARBA00022989"/>
    </source>
</evidence>
<keyword evidence="4 12" id="KW-0812">Transmembrane</keyword>
<keyword evidence="6" id="KW-0630">Potassium</keyword>
<evidence type="ECO:0000256" key="4">
    <source>
        <dbReference type="ARBA" id="ARBA00022692"/>
    </source>
</evidence>
<evidence type="ECO:0000256" key="1">
    <source>
        <dbReference type="ARBA" id="ARBA00004141"/>
    </source>
</evidence>
<accession>A0AAU7U6T4</accession>
<sequence length="298" mass="32145">MTRLTRRPFLPPDLQQQVYDVLDPDANPPPVERALNLLLTALIAVNVAAVVLASIPDVQRRYHLGFHVLELFSLGVFTVEYLGRVWVAPLKPGPRSGWRARVHWILSPLGLIDLGVLLALALPGLGGFTAFRSVRLLKLISILKFGRYSGALSTIGRVMASRRDELITTLGIVFVLVLMSATALYNLEGGTRGFETIPQAMWWSIVSLTTVGYGDVTPVTPLGRLIAGFVMVLGIGVVALPAGLIASGFHDELARKRLAREAASGVCPTCLRPHAEPAAEHGPGPDPEGSTSVLNDRR</sequence>